<dbReference type="OrthoDB" id="9803333at2"/>
<reference evidence="1 2" key="1">
    <citation type="submission" date="2016-10" db="EMBL/GenBank/DDBJ databases">
        <authorList>
            <person name="de Groot N.N."/>
        </authorList>
    </citation>
    <scope>NUCLEOTIDE SEQUENCE [LARGE SCALE GENOMIC DNA]</scope>
    <source>
        <strain evidence="1 2">DSM 28129</strain>
    </source>
</reference>
<dbReference type="Gene3D" id="3.40.50.720">
    <property type="entry name" value="NAD(P)-binding Rossmann-like Domain"/>
    <property type="match status" value="2"/>
</dbReference>
<dbReference type="STRING" id="670482.SAMN04488542_14425"/>
<dbReference type="PANTHER" id="PTHR43975:SF2">
    <property type="entry name" value="EG:BACR7A4.14 PROTEIN-RELATED"/>
    <property type="match status" value="1"/>
</dbReference>
<dbReference type="InterPro" id="IPR036291">
    <property type="entry name" value="NAD(P)-bd_dom_sf"/>
</dbReference>
<sequence>MDLGLQNKKVVITGGSKGIGLATALTLAAEGAQVAIVARNEEAMVGEAQEAANVIAFLVSDAASYVTGTSVNVDGGKATVL</sequence>
<dbReference type="RefSeq" id="WP_091236129.1">
    <property type="nucleotide sequence ID" value="NZ_FNBG01000044.1"/>
</dbReference>
<dbReference type="Proteomes" id="UP000198972">
    <property type="component" value="Unassembled WGS sequence"/>
</dbReference>
<protein>
    <submittedName>
        <fullName evidence="1">Short chain dehydrogenase</fullName>
    </submittedName>
</protein>
<dbReference type="EMBL" id="FNBG01000044">
    <property type="protein sequence ID" value="SDG45565.1"/>
    <property type="molecule type" value="Genomic_DNA"/>
</dbReference>
<dbReference type="InterPro" id="IPR002347">
    <property type="entry name" value="SDR_fam"/>
</dbReference>
<dbReference type="Pfam" id="PF00106">
    <property type="entry name" value="adh_short"/>
    <property type="match status" value="1"/>
</dbReference>
<dbReference type="SUPFAM" id="SSF51735">
    <property type="entry name" value="NAD(P)-binding Rossmann-fold domains"/>
    <property type="match status" value="2"/>
</dbReference>
<organism evidence="1 2">
    <name type="scientific">Fontibacillus panacisegetis</name>
    <dbReference type="NCBI Taxonomy" id="670482"/>
    <lineage>
        <taxon>Bacteria</taxon>
        <taxon>Bacillati</taxon>
        <taxon>Bacillota</taxon>
        <taxon>Bacilli</taxon>
        <taxon>Bacillales</taxon>
        <taxon>Paenibacillaceae</taxon>
        <taxon>Fontibacillus</taxon>
    </lineage>
</organism>
<evidence type="ECO:0000313" key="1">
    <source>
        <dbReference type="EMBL" id="SDG45565.1"/>
    </source>
</evidence>
<keyword evidence="2" id="KW-1185">Reference proteome</keyword>
<gene>
    <name evidence="1" type="ORF">SAMN04488542_14425</name>
</gene>
<dbReference type="AlphaFoldDB" id="A0A1G7UDB1"/>
<evidence type="ECO:0000313" key="2">
    <source>
        <dbReference type="Proteomes" id="UP000198972"/>
    </source>
</evidence>
<proteinExistence type="predicted"/>
<dbReference type="PANTHER" id="PTHR43975">
    <property type="entry name" value="ZGC:101858"/>
    <property type="match status" value="1"/>
</dbReference>
<accession>A0A1G7UDB1</accession>
<name>A0A1G7UDB1_9BACL</name>